<name>Q9XF31_ORYSI</name>
<feature type="region of interest" description="Disordered" evidence="1">
    <location>
        <begin position="68"/>
        <end position="108"/>
    </location>
</feature>
<evidence type="ECO:0000313" key="2">
    <source>
        <dbReference type="EMBL" id="AAD27633.1"/>
    </source>
</evidence>
<accession>Q9XF31</accession>
<feature type="compositionally biased region" description="Pro residues" evidence="1">
    <location>
        <begin position="230"/>
        <end position="257"/>
    </location>
</feature>
<organism evidence="2">
    <name type="scientific">Oryza sativa subsp. indica</name>
    <name type="common">Rice</name>
    <dbReference type="NCBI Taxonomy" id="39946"/>
    <lineage>
        <taxon>Eukaryota</taxon>
        <taxon>Viridiplantae</taxon>
        <taxon>Streptophyta</taxon>
        <taxon>Embryophyta</taxon>
        <taxon>Tracheophyta</taxon>
        <taxon>Spermatophyta</taxon>
        <taxon>Magnoliopsida</taxon>
        <taxon>Liliopsida</taxon>
        <taxon>Poales</taxon>
        <taxon>Poaceae</taxon>
        <taxon>BOP clade</taxon>
        <taxon>Oryzoideae</taxon>
        <taxon>Oryzeae</taxon>
        <taxon>Oryzinae</taxon>
        <taxon>Oryza</taxon>
        <taxon>Oryza sativa</taxon>
    </lineage>
</organism>
<proteinExistence type="predicted"/>
<feature type="compositionally biased region" description="Basic and acidic residues" evidence="1">
    <location>
        <begin position="93"/>
        <end position="102"/>
    </location>
</feature>
<evidence type="ECO:0000256" key="1">
    <source>
        <dbReference type="SAM" id="MobiDB-lite"/>
    </source>
</evidence>
<feature type="region of interest" description="Disordered" evidence="1">
    <location>
        <begin position="154"/>
        <end position="176"/>
    </location>
</feature>
<feature type="region of interest" description="Disordered" evidence="1">
    <location>
        <begin position="226"/>
        <end position="260"/>
    </location>
</feature>
<sequence>MCLPMRRTAEAWVDGGAGEAEKYLSTRGVVAAALEGSQMAPEILARHRSLRRPLPAPPPDRRDRAAHLRARPLPEPPLHLRHRRIDATTMEGPRGRGEKSSSGERGLSPVRRMLEVVDDGRRGHAFTVRIRDGGYRRRGGQAFTAQLMVGRAVRRGRRRGRRGAGASQTGVGGAADAPLNRPKVFLIYQCSDPWRHAAYALSYAQHASSIGTLNSAAPSVSAALGCTLAMPPPSPPPHQRQPPPPPPPRRRQPPPPSPRRRIVAEYTNNDIDDVIIIIIIDVFFVYIRG</sequence>
<protein>
    <submittedName>
        <fullName evidence="2">Uncharacterized protein</fullName>
    </submittedName>
</protein>
<reference evidence="2" key="1">
    <citation type="submission" date="1999-02" db="EMBL/GenBank/DDBJ databases">
        <title>Microcollinearity in cereal genomes.</title>
        <authorList>
            <person name="Llaca V."/>
            <person name="Lou A."/>
            <person name="Young S."/>
            <person name="Messing J."/>
        </authorList>
    </citation>
    <scope>NUCLEOTIDE SEQUENCE</scope>
</reference>
<dbReference type="AlphaFoldDB" id="Q9XF31"/>
<dbReference type="EMBL" id="AF128457">
    <property type="protein sequence ID" value="AAD27633.1"/>
    <property type="molecule type" value="Genomic_DNA"/>
</dbReference>